<name>A0A2Z6AY78_9BACT</name>
<dbReference type="GO" id="GO:0004368">
    <property type="term" value="F:glycerol-3-phosphate dehydrogenase (quinone) activity"/>
    <property type="evidence" value="ECO:0007669"/>
    <property type="project" value="InterPro"/>
</dbReference>
<dbReference type="KEGG" id="dfl:DFE_1473"/>
<dbReference type="NCBIfam" id="NF008313">
    <property type="entry name" value="PRK11101.1"/>
    <property type="match status" value="1"/>
</dbReference>
<dbReference type="PANTHER" id="PTHR11985:SF35">
    <property type="entry name" value="ANAEROBIC GLYCEROL-3-PHOSPHATE DEHYDROGENASE SUBUNIT A"/>
    <property type="match status" value="1"/>
</dbReference>
<dbReference type="InterPro" id="IPR006076">
    <property type="entry name" value="FAD-dep_OxRdtase"/>
</dbReference>
<evidence type="ECO:0000256" key="4">
    <source>
        <dbReference type="ARBA" id="ARBA00022827"/>
    </source>
</evidence>
<keyword evidence="8" id="KW-1185">Reference proteome</keyword>
<comment type="similarity">
    <text evidence="2">Belongs to the FAD-dependent glycerol-3-phosphate dehydrogenase family.</text>
</comment>
<dbReference type="Pfam" id="PF01266">
    <property type="entry name" value="DAO"/>
    <property type="match status" value="1"/>
</dbReference>
<protein>
    <submittedName>
        <fullName evidence="7">Glycerol-3-phosphate dehydrogenase</fullName>
    </submittedName>
</protein>
<evidence type="ECO:0000256" key="5">
    <source>
        <dbReference type="ARBA" id="ARBA00023002"/>
    </source>
</evidence>
<dbReference type="OrthoDB" id="9766796at2"/>
<dbReference type="PRINTS" id="PR01001">
    <property type="entry name" value="FADG3PDH"/>
</dbReference>
<dbReference type="Gene3D" id="3.50.50.60">
    <property type="entry name" value="FAD/NAD(P)-binding domain"/>
    <property type="match status" value="3"/>
</dbReference>
<evidence type="ECO:0000256" key="1">
    <source>
        <dbReference type="ARBA" id="ARBA00001974"/>
    </source>
</evidence>
<dbReference type="InterPro" id="IPR041854">
    <property type="entry name" value="BFD-like_2Fe2S-bd_dom_sf"/>
</dbReference>
<keyword evidence="4" id="KW-0274">FAD</keyword>
<accession>A0A2Z6AY78</accession>
<evidence type="ECO:0000256" key="3">
    <source>
        <dbReference type="ARBA" id="ARBA00022630"/>
    </source>
</evidence>
<dbReference type="InterPro" id="IPR036188">
    <property type="entry name" value="FAD/NAD-bd_sf"/>
</dbReference>
<keyword evidence="5" id="KW-0560">Oxidoreductase</keyword>
<organism evidence="7 8">
    <name type="scientific">Desulfovibrio ferrophilus</name>
    <dbReference type="NCBI Taxonomy" id="241368"/>
    <lineage>
        <taxon>Bacteria</taxon>
        <taxon>Pseudomonadati</taxon>
        <taxon>Thermodesulfobacteriota</taxon>
        <taxon>Desulfovibrionia</taxon>
        <taxon>Desulfovibrionales</taxon>
        <taxon>Desulfovibrionaceae</taxon>
        <taxon>Desulfovibrio</taxon>
    </lineage>
</organism>
<sequence length="523" mass="55847">MQTDVLIIGAGATGTGIARDLALRGVHCVVTESGDINAGASGGNHGLLHSGGRYVSNDTEAARECHEENLLLKRLAPQCVEDCGGLFVAVQGDDENFIADYPGWCAKAGVPVKTIDPDLAREMEPVLSDKLIAAYEVADASIDPFKLSLENMAHAKALTGSTLLRRTAVIGFDIEAGRIVRVQLVNTVTGEKSSIEATQIVNAAGAWTDRVAAMAGADISMLYSQGTLLVTHERMTDRVVNRLRPPGDGDILVPGGTVSILGTTSVTIPNPDLARPTVAEVDVNVRQGAGMIPSLMDTRYVRAYCGVRPLISAGGGDGRSVSRGFALFDHEDANLSNFCSVAGGKLTTFRMMAEKTADLVCRRLGNTKPSLTVSEPLPEASACEWTEPGRAPKLWAARHDSGDELLCECEMVPASAVDEIIHSCRDEFPDPGLQALGKRSRIGKGSCQGAFCGVRVAAHLYENGQMDSRQGLVKMREFFEERFKGQRPALWNAQLVQAELAEALHCGLLGLELVNPDDPQEVE</sequence>
<reference evidence="7 8" key="1">
    <citation type="journal article" date="2018" name="Sci. Adv.">
        <title>Multi-heme cytochromes provide a pathway for survival in energy-limited environments.</title>
        <authorList>
            <person name="Deng X."/>
            <person name="Dohmae N."/>
            <person name="Nealson K.H."/>
            <person name="Hashimoto K."/>
            <person name="Okamoto A."/>
        </authorList>
    </citation>
    <scope>NUCLEOTIDE SEQUENCE [LARGE SCALE GENOMIC DNA]</scope>
    <source>
        <strain evidence="7 8">IS5</strain>
    </source>
</reference>
<dbReference type="Gene3D" id="1.10.10.1100">
    <property type="entry name" value="BFD-like [2Fe-2S]-binding domain"/>
    <property type="match status" value="1"/>
</dbReference>
<dbReference type="Proteomes" id="UP000269883">
    <property type="component" value="Chromosome"/>
</dbReference>
<gene>
    <name evidence="7" type="ORF">DFE_1473</name>
</gene>
<evidence type="ECO:0000259" key="6">
    <source>
        <dbReference type="Pfam" id="PF01266"/>
    </source>
</evidence>
<dbReference type="AlphaFoldDB" id="A0A2Z6AY78"/>
<keyword evidence="3" id="KW-0285">Flavoprotein</keyword>
<dbReference type="RefSeq" id="WP_126378094.1">
    <property type="nucleotide sequence ID" value="NZ_AP017378.1"/>
</dbReference>
<dbReference type="SUPFAM" id="SSF51905">
    <property type="entry name" value="FAD/NAD(P)-binding domain"/>
    <property type="match status" value="1"/>
</dbReference>
<dbReference type="GO" id="GO:0046168">
    <property type="term" value="P:glycerol-3-phosphate catabolic process"/>
    <property type="evidence" value="ECO:0007669"/>
    <property type="project" value="TreeGrafter"/>
</dbReference>
<dbReference type="PANTHER" id="PTHR11985">
    <property type="entry name" value="GLYCEROL-3-PHOSPHATE DEHYDROGENASE"/>
    <property type="match status" value="1"/>
</dbReference>
<feature type="domain" description="FAD dependent oxidoreductase" evidence="6">
    <location>
        <begin position="4"/>
        <end position="359"/>
    </location>
</feature>
<dbReference type="InterPro" id="IPR000447">
    <property type="entry name" value="G3P_DH_FAD-dep"/>
</dbReference>
<evidence type="ECO:0000256" key="2">
    <source>
        <dbReference type="ARBA" id="ARBA00007330"/>
    </source>
</evidence>
<proteinExistence type="inferred from homology"/>
<evidence type="ECO:0000313" key="7">
    <source>
        <dbReference type="EMBL" id="BBD08199.1"/>
    </source>
</evidence>
<dbReference type="EMBL" id="AP017378">
    <property type="protein sequence ID" value="BBD08199.1"/>
    <property type="molecule type" value="Genomic_DNA"/>
</dbReference>
<comment type="cofactor">
    <cofactor evidence="1">
        <name>FAD</name>
        <dbReference type="ChEBI" id="CHEBI:57692"/>
    </cofactor>
</comment>
<evidence type="ECO:0000313" key="8">
    <source>
        <dbReference type="Proteomes" id="UP000269883"/>
    </source>
</evidence>